<dbReference type="AlphaFoldDB" id="K5YRN8"/>
<feature type="transmembrane region" description="Helical" evidence="7">
    <location>
        <begin position="243"/>
        <end position="268"/>
    </location>
</feature>
<dbReference type="Proteomes" id="UP000006330">
    <property type="component" value="Unassembled WGS sequence"/>
</dbReference>
<reference evidence="8 9" key="1">
    <citation type="submission" date="2012-02" db="EMBL/GenBank/DDBJ databases">
        <title>The Genome Sequence of Parabacteroides goldsteinii CL02T12C30.</title>
        <authorList>
            <consortium name="The Broad Institute Genome Sequencing Platform"/>
            <person name="Earl A."/>
            <person name="Ward D."/>
            <person name="Feldgarden M."/>
            <person name="Gevers D."/>
            <person name="Zitomersky N.L."/>
            <person name="Coyne M.J."/>
            <person name="Comstock L.E."/>
            <person name="Young S.K."/>
            <person name="Zeng Q."/>
            <person name="Gargeya S."/>
            <person name="Fitzgerald M."/>
            <person name="Haas B."/>
            <person name="Abouelleil A."/>
            <person name="Alvarado L."/>
            <person name="Arachchi H.M."/>
            <person name="Berlin A."/>
            <person name="Chapman S.B."/>
            <person name="Gearin G."/>
            <person name="Goldberg J."/>
            <person name="Griggs A."/>
            <person name="Gujja S."/>
            <person name="Hansen M."/>
            <person name="Heiman D."/>
            <person name="Howarth C."/>
            <person name="Larimer J."/>
            <person name="Lui A."/>
            <person name="MacDonald P.J.P."/>
            <person name="McCowen C."/>
            <person name="Montmayeur A."/>
            <person name="Murphy C."/>
            <person name="Neiman D."/>
            <person name="Pearson M."/>
            <person name="Priest M."/>
            <person name="Roberts A."/>
            <person name="Saif S."/>
            <person name="Shea T."/>
            <person name="Sisk P."/>
            <person name="Stolte C."/>
            <person name="Sykes S."/>
            <person name="Wortman J."/>
            <person name="Nusbaum C."/>
            <person name="Birren B."/>
        </authorList>
    </citation>
    <scope>NUCLEOTIDE SEQUENCE [LARGE SCALE GENOMIC DNA]</scope>
    <source>
        <strain evidence="8 9">CL02T12C30</strain>
    </source>
</reference>
<evidence type="ECO:0000256" key="3">
    <source>
        <dbReference type="ARBA" id="ARBA00022475"/>
    </source>
</evidence>
<keyword evidence="6 7" id="KW-0472">Membrane</keyword>
<protein>
    <submittedName>
        <fullName evidence="8">MATE efflux family protein</fullName>
    </submittedName>
</protein>
<sequence>MRRLFREIVMGTSKEMTSGAALPLIFNFAMPVLLANLLQQTYSLIDAAIVGKFLGIDAFSAVGASTSVIFLIIGFCNGCCAGFGIPVAQKFGARDYSTMRRYVSISLQLAAVMSVIIAVVTSLYCRDILRIMQTPENIFRDAYFYLLVTFIGVPCTFFYNLLSSVIRALGDSKTPFWFLLFSTILNVILDLVCILVFKWGVAGAAIATLLSQGISAVLCYIYMYRRFEILRSTREERKFRSNLAGNLMWIGVPMGLQFSITAIGSIMLQSANNALGSACIAAFASAVRIKSFFICPFESLGIAMATYTGQNYGAGKPERIWLGIKASGLMMIVYAAFSFLILMLASRELTLIFVDPSETEIINDAVQFLHISCSFFPILGILCILRYTIQGAGFTNLAMLSGVSEMIARTLVSIYAVPAFGFMAVCFGDATAWMAADLFLIPAFIYVYKKIKKVKR</sequence>
<feature type="transmembrane region" description="Helical" evidence="7">
    <location>
        <begin position="58"/>
        <end position="85"/>
    </location>
</feature>
<gene>
    <name evidence="8" type="ORF">HMPREF1076_01896</name>
</gene>
<evidence type="ECO:0000256" key="1">
    <source>
        <dbReference type="ARBA" id="ARBA00004651"/>
    </source>
</evidence>
<feature type="transmembrane region" description="Helical" evidence="7">
    <location>
        <begin position="203"/>
        <end position="223"/>
    </location>
</feature>
<keyword evidence="3" id="KW-1003">Cell membrane</keyword>
<feature type="transmembrane region" description="Helical" evidence="7">
    <location>
        <begin position="430"/>
        <end position="448"/>
    </location>
</feature>
<comment type="subcellular location">
    <subcellularLocation>
        <location evidence="1">Cell membrane</location>
        <topology evidence="1">Multi-pass membrane protein</topology>
    </subcellularLocation>
</comment>
<evidence type="ECO:0000256" key="6">
    <source>
        <dbReference type="ARBA" id="ARBA00023136"/>
    </source>
</evidence>
<feature type="transmembrane region" description="Helical" evidence="7">
    <location>
        <begin position="20"/>
        <end position="38"/>
    </location>
</feature>
<evidence type="ECO:0000256" key="2">
    <source>
        <dbReference type="ARBA" id="ARBA00022448"/>
    </source>
</evidence>
<feature type="transmembrane region" description="Helical" evidence="7">
    <location>
        <begin position="174"/>
        <end position="197"/>
    </location>
</feature>
<dbReference type="InterPro" id="IPR002528">
    <property type="entry name" value="MATE_fam"/>
</dbReference>
<organism evidence="8 9">
    <name type="scientific">Parabacteroides goldsteinii CL02T12C30</name>
    <dbReference type="NCBI Taxonomy" id="999418"/>
    <lineage>
        <taxon>Bacteria</taxon>
        <taxon>Pseudomonadati</taxon>
        <taxon>Bacteroidota</taxon>
        <taxon>Bacteroidia</taxon>
        <taxon>Bacteroidales</taxon>
        <taxon>Tannerellaceae</taxon>
        <taxon>Parabacteroides</taxon>
    </lineage>
</organism>
<dbReference type="InterPro" id="IPR052031">
    <property type="entry name" value="Membrane_Transporter-Flippase"/>
</dbReference>
<dbReference type="GO" id="GO:0015297">
    <property type="term" value="F:antiporter activity"/>
    <property type="evidence" value="ECO:0007669"/>
    <property type="project" value="InterPro"/>
</dbReference>
<evidence type="ECO:0000256" key="5">
    <source>
        <dbReference type="ARBA" id="ARBA00022989"/>
    </source>
</evidence>
<proteinExistence type="predicted"/>
<dbReference type="EMBL" id="AGZO01000014">
    <property type="protein sequence ID" value="EKN16762.1"/>
    <property type="molecule type" value="Genomic_DNA"/>
</dbReference>
<feature type="transmembrane region" description="Helical" evidence="7">
    <location>
        <begin position="105"/>
        <end position="124"/>
    </location>
</feature>
<feature type="transmembrane region" description="Helical" evidence="7">
    <location>
        <begin position="144"/>
        <end position="162"/>
    </location>
</feature>
<dbReference type="PANTHER" id="PTHR43549:SF3">
    <property type="entry name" value="MULTIDRUG RESISTANCE PROTEIN YPNP-RELATED"/>
    <property type="match status" value="1"/>
</dbReference>
<dbReference type="HOGENOM" id="CLU_012893_5_0_10"/>
<name>K5YRN8_9BACT</name>
<evidence type="ECO:0000313" key="9">
    <source>
        <dbReference type="Proteomes" id="UP000006330"/>
    </source>
</evidence>
<dbReference type="NCBIfam" id="TIGR00797">
    <property type="entry name" value="matE"/>
    <property type="match status" value="1"/>
</dbReference>
<evidence type="ECO:0000256" key="4">
    <source>
        <dbReference type="ARBA" id="ARBA00022692"/>
    </source>
</evidence>
<keyword evidence="5 7" id="KW-1133">Transmembrane helix</keyword>
<accession>K5YRN8</accession>
<dbReference type="PANTHER" id="PTHR43549">
    <property type="entry name" value="MULTIDRUG RESISTANCE PROTEIN YPNP-RELATED"/>
    <property type="match status" value="1"/>
</dbReference>
<evidence type="ECO:0000313" key="8">
    <source>
        <dbReference type="EMBL" id="EKN16762.1"/>
    </source>
</evidence>
<keyword evidence="2" id="KW-0813">Transport</keyword>
<feature type="transmembrane region" description="Helical" evidence="7">
    <location>
        <begin position="365"/>
        <end position="385"/>
    </location>
</feature>
<dbReference type="PIRSF" id="PIRSF006603">
    <property type="entry name" value="DinF"/>
    <property type="match status" value="1"/>
</dbReference>
<evidence type="ECO:0000256" key="7">
    <source>
        <dbReference type="SAM" id="Phobius"/>
    </source>
</evidence>
<dbReference type="GO" id="GO:0005886">
    <property type="term" value="C:plasma membrane"/>
    <property type="evidence" value="ECO:0007669"/>
    <property type="project" value="UniProtKB-SubCell"/>
</dbReference>
<feature type="transmembrane region" description="Helical" evidence="7">
    <location>
        <begin position="274"/>
        <end position="295"/>
    </location>
</feature>
<dbReference type="GO" id="GO:0042910">
    <property type="term" value="F:xenobiotic transmembrane transporter activity"/>
    <property type="evidence" value="ECO:0007669"/>
    <property type="project" value="InterPro"/>
</dbReference>
<comment type="caution">
    <text evidence="8">The sequence shown here is derived from an EMBL/GenBank/DDBJ whole genome shotgun (WGS) entry which is preliminary data.</text>
</comment>
<keyword evidence="4 7" id="KW-0812">Transmembrane</keyword>
<dbReference type="Pfam" id="PF01554">
    <property type="entry name" value="MatE"/>
    <property type="match status" value="2"/>
</dbReference>
<dbReference type="InterPro" id="IPR048279">
    <property type="entry name" value="MdtK-like"/>
</dbReference>
<feature type="transmembrane region" description="Helical" evidence="7">
    <location>
        <begin position="326"/>
        <end position="345"/>
    </location>
</feature>
<dbReference type="CDD" id="cd13138">
    <property type="entry name" value="MATE_yoeA_like"/>
    <property type="match status" value="1"/>
</dbReference>